<dbReference type="OrthoDB" id="9798792at2"/>
<dbReference type="EMBL" id="FNQN01000008">
    <property type="protein sequence ID" value="SEA61885.1"/>
    <property type="molecule type" value="Genomic_DNA"/>
</dbReference>
<dbReference type="Proteomes" id="UP000199409">
    <property type="component" value="Unassembled WGS sequence"/>
</dbReference>
<dbReference type="AlphaFoldDB" id="A0A1H4CN61"/>
<organism evidence="1 2">
    <name type="scientific">Desulfuromusa kysingii</name>
    <dbReference type="NCBI Taxonomy" id="37625"/>
    <lineage>
        <taxon>Bacteria</taxon>
        <taxon>Pseudomonadati</taxon>
        <taxon>Thermodesulfobacteriota</taxon>
        <taxon>Desulfuromonadia</taxon>
        <taxon>Desulfuromonadales</taxon>
        <taxon>Geopsychrobacteraceae</taxon>
        <taxon>Desulfuromusa</taxon>
    </lineage>
</organism>
<dbReference type="STRING" id="37625.SAMN05660420_02636"/>
<name>A0A1H4CN61_9BACT</name>
<gene>
    <name evidence="1" type="ORF">SAMN05660420_02636</name>
</gene>
<sequence>MERLAEKSNRLNLLSGQILDAAIEVHQVLGGPGLLEAVYEEALAYELRLRDIGVERQIPVPIIYKEHRLKNPLFLDLFISKQIIVEVKSVEKFNPVFNAQLLTYLRLMNIPLGLIINFGEKYIKNGFHRVVNNFPGE</sequence>
<evidence type="ECO:0000313" key="2">
    <source>
        <dbReference type="Proteomes" id="UP000199409"/>
    </source>
</evidence>
<protein>
    <submittedName>
        <fullName evidence="1">GxxExxY protein</fullName>
    </submittedName>
</protein>
<keyword evidence="2" id="KW-1185">Reference proteome</keyword>
<accession>A0A1H4CN61</accession>
<reference evidence="1 2" key="1">
    <citation type="submission" date="2016-10" db="EMBL/GenBank/DDBJ databases">
        <authorList>
            <person name="de Groot N.N."/>
        </authorList>
    </citation>
    <scope>NUCLEOTIDE SEQUENCE [LARGE SCALE GENOMIC DNA]</scope>
    <source>
        <strain evidence="1 2">DSM 7343</strain>
    </source>
</reference>
<dbReference type="RefSeq" id="WP_092349459.1">
    <property type="nucleotide sequence ID" value="NZ_FNQN01000008.1"/>
</dbReference>
<dbReference type="InterPro" id="IPR026350">
    <property type="entry name" value="GxxExxY"/>
</dbReference>
<dbReference type="NCBIfam" id="TIGR04256">
    <property type="entry name" value="GxxExxY"/>
    <property type="match status" value="1"/>
</dbReference>
<dbReference type="Pfam" id="PF13366">
    <property type="entry name" value="PDDEXK_3"/>
    <property type="match status" value="1"/>
</dbReference>
<evidence type="ECO:0000313" key="1">
    <source>
        <dbReference type="EMBL" id="SEA61885.1"/>
    </source>
</evidence>
<proteinExistence type="predicted"/>